<dbReference type="PANTHER" id="PTHR43304">
    <property type="entry name" value="PHYTOCHROME-LIKE PROTEIN CPH1"/>
    <property type="match status" value="1"/>
</dbReference>
<dbReference type="NCBIfam" id="TIGR00229">
    <property type="entry name" value="sensory_box"/>
    <property type="match status" value="2"/>
</dbReference>
<dbReference type="SUPFAM" id="SSF55785">
    <property type="entry name" value="PYP-like sensor domain (PAS domain)"/>
    <property type="match status" value="4"/>
</dbReference>
<dbReference type="SMART" id="SM00388">
    <property type="entry name" value="HisKA"/>
    <property type="match status" value="1"/>
</dbReference>
<dbReference type="EMBL" id="CP025096">
    <property type="protein sequence ID" value="AUD06860.1"/>
    <property type="molecule type" value="Genomic_DNA"/>
</dbReference>
<gene>
    <name evidence="8" type="ORF">CWM47_36440</name>
</gene>
<dbReference type="InterPro" id="IPR003661">
    <property type="entry name" value="HisK_dim/P_dom"/>
</dbReference>
<dbReference type="InterPro" id="IPR035965">
    <property type="entry name" value="PAS-like_dom_sf"/>
</dbReference>
<dbReference type="InterPro" id="IPR052162">
    <property type="entry name" value="Sensor_kinase/Photoreceptor"/>
</dbReference>
<accession>A0A2K8ZAI4</accession>
<evidence type="ECO:0000256" key="4">
    <source>
        <dbReference type="ARBA" id="ARBA00022679"/>
    </source>
</evidence>
<dbReference type="InterPro" id="IPR003594">
    <property type="entry name" value="HATPase_dom"/>
</dbReference>
<keyword evidence="4" id="KW-0808">Transferase</keyword>
<feature type="domain" description="Histidine kinase" evidence="7">
    <location>
        <begin position="632"/>
        <end position="864"/>
    </location>
</feature>
<dbReference type="Pfam" id="PF13188">
    <property type="entry name" value="PAS_8"/>
    <property type="match status" value="1"/>
</dbReference>
<dbReference type="PRINTS" id="PR00344">
    <property type="entry name" value="BCTRLSENSOR"/>
</dbReference>
<comment type="catalytic activity">
    <reaction evidence="1">
        <text>ATP + protein L-histidine = ADP + protein N-phospho-L-histidine.</text>
        <dbReference type="EC" id="2.7.13.3"/>
    </reaction>
</comment>
<dbReference type="InterPro" id="IPR000014">
    <property type="entry name" value="PAS"/>
</dbReference>
<organism evidence="8 9">
    <name type="scientific">Spirosoma pollinicola</name>
    <dbReference type="NCBI Taxonomy" id="2057025"/>
    <lineage>
        <taxon>Bacteria</taxon>
        <taxon>Pseudomonadati</taxon>
        <taxon>Bacteroidota</taxon>
        <taxon>Cytophagia</taxon>
        <taxon>Cytophagales</taxon>
        <taxon>Cytophagaceae</taxon>
        <taxon>Spirosoma</taxon>
    </lineage>
</organism>
<dbReference type="Gene3D" id="3.30.565.10">
    <property type="entry name" value="Histidine kinase-like ATPase, C-terminal domain"/>
    <property type="match status" value="1"/>
</dbReference>
<dbReference type="SMART" id="SM00387">
    <property type="entry name" value="HATPase_c"/>
    <property type="match status" value="1"/>
</dbReference>
<dbReference type="PROSITE" id="PS50109">
    <property type="entry name" value="HIS_KIN"/>
    <property type="match status" value="1"/>
</dbReference>
<proteinExistence type="predicted"/>
<dbReference type="Proteomes" id="UP000232883">
    <property type="component" value="Chromosome"/>
</dbReference>
<dbReference type="SUPFAM" id="SSF55874">
    <property type="entry name" value="ATPase domain of HSP90 chaperone/DNA topoisomerase II/histidine kinase"/>
    <property type="match status" value="1"/>
</dbReference>
<keyword evidence="5 8" id="KW-0418">Kinase</keyword>
<evidence type="ECO:0000256" key="1">
    <source>
        <dbReference type="ARBA" id="ARBA00000085"/>
    </source>
</evidence>
<sequence>MNASSTTNPYPFLAGGGQAGELIRQFDWSTASLGTPDQWPSSLRQSVSNLLLASQPMLVLWGQEHICFYNDAVMPSLGPQMHPAIGQPARDIWAEGWDFMGPLLAGVLKTGEPVRVQEAPVTFFRNGQTQTMYWTFSYSLIRDEAGHHGGVLVNGLETTQAVHTRQALGRSQQLFDNLFTSAPVAIALFDGPQFVIEQANELVLEYWGRSREQVIHRPLFAALPEAAGQGFEERLTKVYTTGERFIAKELTVTLERNGRLAPTYIDFVYEPVRQLDETVTGVLVICTEITEQVLARRKVEESEARFRSLIEEAPVATCLFVGPHMVIEMANEAMIGVWGKGPSVLGQPLAQALPELKEQHFLTTLDHLFRSGEIYDIKGGRADLVVKGVLSTYYFDYTFKPLRNQAGAVYAILETAIDVTKQVKTQQQLIASENRFRSIVEQAPMAIGLLSGREMVIEVGNAKIFDMWGKDESIKGLPISEALPELQGQVFTALLEGVYDTGEPYLGHGVLANLVRHGQLEDVYFDFVYTPLRDNDEQITGVMVLATEVTLQVLARQRVEASEVRYRTLAEALEQQVQQRTQELAAANQRLAANNQALASSNEEYAALNKAMEEANRLLVRSNDNLQTFAYVASHDLQEPLRKIQQFGDLLQKEYGVSTGNQPLDYLQRMQSAASRMSMLIKDLLNYSRLTTRRDEQKSLSLQEVVGNVLTDLELVVAETHAQIAVDPLPHLMGDASQLGQLFQNLISNALKFSRVDAGGVPVVPQIAIRYALIEARELPRSVKPVRLAEQYHRIEVADNGIGFEEKYLDRIFEVFQRLHGKNQFAGTGIGLAISERVVANHGGAITARSQPGQGATFQVYFPA</sequence>
<dbReference type="Pfam" id="PF00512">
    <property type="entry name" value="HisKA"/>
    <property type="match status" value="1"/>
</dbReference>
<dbReference type="RefSeq" id="WP_100993394.1">
    <property type="nucleotide sequence ID" value="NZ_CP025096.1"/>
</dbReference>
<dbReference type="PANTHER" id="PTHR43304:SF1">
    <property type="entry name" value="PAC DOMAIN-CONTAINING PROTEIN"/>
    <property type="match status" value="1"/>
</dbReference>
<dbReference type="InterPro" id="IPR004358">
    <property type="entry name" value="Sig_transdc_His_kin-like_C"/>
</dbReference>
<dbReference type="EC" id="2.7.13.3" evidence="2"/>
<evidence type="ECO:0000256" key="2">
    <source>
        <dbReference type="ARBA" id="ARBA00012438"/>
    </source>
</evidence>
<dbReference type="KEGG" id="spir:CWM47_36440"/>
<dbReference type="Gene3D" id="3.30.450.20">
    <property type="entry name" value="PAS domain"/>
    <property type="match status" value="4"/>
</dbReference>
<evidence type="ECO:0000313" key="9">
    <source>
        <dbReference type="Proteomes" id="UP000232883"/>
    </source>
</evidence>
<evidence type="ECO:0000256" key="5">
    <source>
        <dbReference type="ARBA" id="ARBA00022777"/>
    </source>
</evidence>
<dbReference type="InterPro" id="IPR005467">
    <property type="entry name" value="His_kinase_dom"/>
</dbReference>
<protein>
    <recommendedName>
        <fullName evidence="2">histidine kinase</fullName>
        <ecNumber evidence="2">2.7.13.3</ecNumber>
    </recommendedName>
</protein>
<name>A0A2K8ZAI4_9BACT</name>
<keyword evidence="3" id="KW-0597">Phosphoprotein</keyword>
<dbReference type="CDD" id="cd00082">
    <property type="entry name" value="HisKA"/>
    <property type="match status" value="1"/>
</dbReference>
<feature type="coiled-coil region" evidence="6">
    <location>
        <begin position="570"/>
        <end position="625"/>
    </location>
</feature>
<evidence type="ECO:0000256" key="3">
    <source>
        <dbReference type="ARBA" id="ARBA00022553"/>
    </source>
</evidence>
<evidence type="ECO:0000313" key="8">
    <source>
        <dbReference type="EMBL" id="AUD06860.1"/>
    </source>
</evidence>
<dbReference type="SUPFAM" id="SSF47384">
    <property type="entry name" value="Homodimeric domain of signal transducing histidine kinase"/>
    <property type="match status" value="1"/>
</dbReference>
<evidence type="ECO:0000259" key="7">
    <source>
        <dbReference type="PROSITE" id="PS50109"/>
    </source>
</evidence>
<keyword evidence="6" id="KW-0175">Coiled coil</keyword>
<dbReference type="OrthoDB" id="9766459at2"/>
<dbReference type="CDD" id="cd00130">
    <property type="entry name" value="PAS"/>
    <property type="match status" value="1"/>
</dbReference>
<dbReference type="InterPro" id="IPR013656">
    <property type="entry name" value="PAS_4"/>
</dbReference>
<dbReference type="Gene3D" id="1.10.287.130">
    <property type="match status" value="1"/>
</dbReference>
<evidence type="ECO:0000256" key="6">
    <source>
        <dbReference type="SAM" id="Coils"/>
    </source>
</evidence>
<dbReference type="InterPro" id="IPR036890">
    <property type="entry name" value="HATPase_C_sf"/>
</dbReference>
<dbReference type="GO" id="GO:0000155">
    <property type="term" value="F:phosphorelay sensor kinase activity"/>
    <property type="evidence" value="ECO:0007669"/>
    <property type="project" value="InterPro"/>
</dbReference>
<reference evidence="8 9" key="1">
    <citation type="submission" date="2017-11" db="EMBL/GenBank/DDBJ databases">
        <title>Taxonomic description and genome sequences of Spirosoma HA7 sp. nov., isolated from pollen microhabitat of Corylus avellana.</title>
        <authorList>
            <person name="Ambika Manirajan B."/>
            <person name="Suarez C."/>
            <person name="Ratering S."/>
            <person name="Geissler-Plaum R."/>
            <person name="Cardinale M."/>
            <person name="Sylvia S."/>
        </authorList>
    </citation>
    <scope>NUCLEOTIDE SEQUENCE [LARGE SCALE GENOMIC DNA]</scope>
    <source>
        <strain evidence="8 9">HA7</strain>
    </source>
</reference>
<dbReference type="SMART" id="SM00091">
    <property type="entry name" value="PAS"/>
    <property type="match status" value="3"/>
</dbReference>
<keyword evidence="9" id="KW-1185">Reference proteome</keyword>
<dbReference type="InterPro" id="IPR036097">
    <property type="entry name" value="HisK_dim/P_sf"/>
</dbReference>
<dbReference type="AlphaFoldDB" id="A0A2K8ZAI4"/>
<dbReference type="Pfam" id="PF08448">
    <property type="entry name" value="PAS_4"/>
    <property type="match status" value="2"/>
</dbReference>
<dbReference type="Pfam" id="PF02518">
    <property type="entry name" value="HATPase_c"/>
    <property type="match status" value="1"/>
</dbReference>